<name>A0ABQ3G0F8_9BURK</name>
<sequence>MQDLGTPQVADPKLVPLAGRIYITFNTGHSAHSPNGLYLMQVWPQIGVPQKCELDGRQTVEKNWAFYMPPHGTLSAIYSLEPLTQLRLVQGQLDDGKSLHFERIMSAASNTISQSLSIGTQMAFVDSGTAYMVAHEKPRLRSKRGYLGRIVRLDFDSAGAAAITVGSKRLIHSFAKLILMGQRHNPNLLWAVYFPGIVVDGNDVLLSYGINDLEFAFAEIPLDTIWP</sequence>
<comment type="caution">
    <text evidence="1">The sequence shown here is derived from an EMBL/GenBank/DDBJ whole genome shotgun (WGS) entry which is preliminary data.</text>
</comment>
<proteinExistence type="predicted"/>
<gene>
    <name evidence="1" type="ORF">GCM10007320_20710</name>
</gene>
<reference evidence="2" key="1">
    <citation type="journal article" date="2019" name="Int. J. Syst. Evol. Microbiol.">
        <title>The Global Catalogue of Microorganisms (GCM) 10K type strain sequencing project: providing services to taxonomists for standard genome sequencing and annotation.</title>
        <authorList>
            <consortium name="The Broad Institute Genomics Platform"/>
            <consortium name="The Broad Institute Genome Sequencing Center for Infectious Disease"/>
            <person name="Wu L."/>
            <person name="Ma J."/>
        </authorList>
    </citation>
    <scope>NUCLEOTIDE SEQUENCE [LARGE SCALE GENOMIC DNA]</scope>
    <source>
        <strain evidence="2">KCTC 23314</strain>
    </source>
</reference>
<organism evidence="1 2">
    <name type="scientific">Pseudorhodoferax aquiterrae</name>
    <dbReference type="NCBI Taxonomy" id="747304"/>
    <lineage>
        <taxon>Bacteria</taxon>
        <taxon>Pseudomonadati</taxon>
        <taxon>Pseudomonadota</taxon>
        <taxon>Betaproteobacteria</taxon>
        <taxon>Burkholderiales</taxon>
        <taxon>Comamonadaceae</taxon>
    </lineage>
</organism>
<dbReference type="EMBL" id="BMYK01000005">
    <property type="protein sequence ID" value="GHC79648.1"/>
    <property type="molecule type" value="Genomic_DNA"/>
</dbReference>
<evidence type="ECO:0000313" key="2">
    <source>
        <dbReference type="Proteomes" id="UP000626210"/>
    </source>
</evidence>
<protein>
    <submittedName>
        <fullName evidence="1">Uncharacterized protein</fullName>
    </submittedName>
</protein>
<evidence type="ECO:0000313" key="1">
    <source>
        <dbReference type="EMBL" id="GHC79648.1"/>
    </source>
</evidence>
<dbReference type="Proteomes" id="UP000626210">
    <property type="component" value="Unassembled WGS sequence"/>
</dbReference>
<accession>A0ABQ3G0F8</accession>
<keyword evidence="2" id="KW-1185">Reference proteome</keyword>